<accession>S3BU52</accession>
<sequence length="106" mass="10784">MSTLYYTASIHYPPLPWLKAATAAAAASSSTTTSISNPRTDGTFQTGAIRNGELEMDPVAGQFFSAVNGATANATANGTNGTTGGGLSGEELRRGLDLRLNESSGA</sequence>
<evidence type="ECO:0000313" key="3">
    <source>
        <dbReference type="Proteomes" id="UP000016923"/>
    </source>
</evidence>
<organism evidence="2 3">
    <name type="scientific">Ophiostoma piceae (strain UAMH 11346)</name>
    <name type="common">Sap stain fungus</name>
    <dbReference type="NCBI Taxonomy" id="1262450"/>
    <lineage>
        <taxon>Eukaryota</taxon>
        <taxon>Fungi</taxon>
        <taxon>Dikarya</taxon>
        <taxon>Ascomycota</taxon>
        <taxon>Pezizomycotina</taxon>
        <taxon>Sordariomycetes</taxon>
        <taxon>Sordariomycetidae</taxon>
        <taxon>Ophiostomatales</taxon>
        <taxon>Ophiostomataceae</taxon>
        <taxon>Ophiostoma</taxon>
    </lineage>
</organism>
<dbReference type="AlphaFoldDB" id="S3BU52"/>
<proteinExistence type="predicted"/>
<dbReference type="EMBL" id="KE148163">
    <property type="protein sequence ID" value="EPE04022.1"/>
    <property type="molecule type" value="Genomic_DNA"/>
</dbReference>
<protein>
    <submittedName>
        <fullName evidence="2">Uncharacterized protein</fullName>
    </submittedName>
</protein>
<keyword evidence="3" id="KW-1185">Reference proteome</keyword>
<gene>
    <name evidence="2" type="ORF">F503_04870</name>
</gene>
<evidence type="ECO:0000256" key="1">
    <source>
        <dbReference type="SAM" id="MobiDB-lite"/>
    </source>
</evidence>
<feature type="region of interest" description="Disordered" evidence="1">
    <location>
        <begin position="72"/>
        <end position="106"/>
    </location>
</feature>
<evidence type="ECO:0000313" key="2">
    <source>
        <dbReference type="EMBL" id="EPE04022.1"/>
    </source>
</evidence>
<dbReference type="Proteomes" id="UP000016923">
    <property type="component" value="Unassembled WGS sequence"/>
</dbReference>
<dbReference type="HOGENOM" id="CLU_2224001_0_0_1"/>
<name>S3BU52_OPHP1</name>
<feature type="compositionally biased region" description="Basic and acidic residues" evidence="1">
    <location>
        <begin position="90"/>
        <end position="100"/>
    </location>
</feature>
<dbReference type="VEuPathDB" id="FungiDB:F503_04870"/>
<reference evidence="2 3" key="1">
    <citation type="journal article" date="2013" name="BMC Genomics">
        <title>The genome and transcriptome of the pine saprophyte Ophiostoma piceae, and a comparison with the bark beetle-associated pine pathogen Grosmannia clavigera.</title>
        <authorList>
            <person name="Haridas S."/>
            <person name="Wang Y."/>
            <person name="Lim L."/>
            <person name="Massoumi Alamouti S."/>
            <person name="Jackman S."/>
            <person name="Docking R."/>
            <person name="Robertson G."/>
            <person name="Birol I."/>
            <person name="Bohlmann J."/>
            <person name="Breuil C."/>
        </authorList>
    </citation>
    <scope>NUCLEOTIDE SEQUENCE [LARGE SCALE GENOMIC DNA]</scope>
    <source>
        <strain evidence="2 3">UAMH 11346</strain>
    </source>
</reference>